<feature type="chain" id="PRO_5035862848" evidence="1">
    <location>
        <begin position="31"/>
        <end position="55"/>
    </location>
</feature>
<evidence type="ECO:0000313" key="2">
    <source>
        <dbReference type="EMBL" id="KAG0590310.1"/>
    </source>
</evidence>
<sequence>MRHDSGWGRKSVPWFLGSFVLLFVGPGTHQNLSCVGSAGVCRGRRPTVLLGVVDP</sequence>
<dbReference type="AlphaFoldDB" id="A0A8T0J315"/>
<dbReference type="Proteomes" id="UP000822688">
    <property type="component" value="Chromosome 1"/>
</dbReference>
<dbReference type="EMBL" id="CM026421">
    <property type="protein sequence ID" value="KAG0590310.1"/>
    <property type="molecule type" value="Genomic_DNA"/>
</dbReference>
<comment type="caution">
    <text evidence="2">The sequence shown here is derived from an EMBL/GenBank/DDBJ whole genome shotgun (WGS) entry which is preliminary data.</text>
</comment>
<protein>
    <submittedName>
        <fullName evidence="2">Uncharacterized protein</fullName>
    </submittedName>
</protein>
<accession>A0A8T0J315</accession>
<proteinExistence type="predicted"/>
<feature type="signal peptide" evidence="1">
    <location>
        <begin position="1"/>
        <end position="30"/>
    </location>
</feature>
<reference evidence="2" key="1">
    <citation type="submission" date="2020-06" db="EMBL/GenBank/DDBJ databases">
        <title>WGS assembly of Ceratodon purpureus strain R40.</title>
        <authorList>
            <person name="Carey S.B."/>
            <person name="Jenkins J."/>
            <person name="Shu S."/>
            <person name="Lovell J.T."/>
            <person name="Sreedasyam A."/>
            <person name="Maumus F."/>
            <person name="Tiley G.P."/>
            <person name="Fernandez-Pozo N."/>
            <person name="Barry K."/>
            <person name="Chen C."/>
            <person name="Wang M."/>
            <person name="Lipzen A."/>
            <person name="Daum C."/>
            <person name="Saski C.A."/>
            <person name="Payton A.C."/>
            <person name="Mcbreen J.C."/>
            <person name="Conrad R.E."/>
            <person name="Kollar L.M."/>
            <person name="Olsson S."/>
            <person name="Huttunen S."/>
            <person name="Landis J.B."/>
            <person name="Wickett N.J."/>
            <person name="Johnson M.G."/>
            <person name="Rensing S.A."/>
            <person name="Grimwood J."/>
            <person name="Schmutz J."/>
            <person name="Mcdaniel S.F."/>
        </authorList>
    </citation>
    <scope>NUCLEOTIDE SEQUENCE</scope>
    <source>
        <strain evidence="2">R40</strain>
    </source>
</reference>
<gene>
    <name evidence="2" type="ORF">KC19_1G088800</name>
</gene>
<keyword evidence="3" id="KW-1185">Reference proteome</keyword>
<evidence type="ECO:0000313" key="3">
    <source>
        <dbReference type="Proteomes" id="UP000822688"/>
    </source>
</evidence>
<name>A0A8T0J315_CERPU</name>
<keyword evidence="1" id="KW-0732">Signal</keyword>
<evidence type="ECO:0000256" key="1">
    <source>
        <dbReference type="SAM" id="SignalP"/>
    </source>
</evidence>
<organism evidence="2 3">
    <name type="scientific">Ceratodon purpureus</name>
    <name type="common">Fire moss</name>
    <name type="synonym">Dicranum purpureum</name>
    <dbReference type="NCBI Taxonomy" id="3225"/>
    <lineage>
        <taxon>Eukaryota</taxon>
        <taxon>Viridiplantae</taxon>
        <taxon>Streptophyta</taxon>
        <taxon>Embryophyta</taxon>
        <taxon>Bryophyta</taxon>
        <taxon>Bryophytina</taxon>
        <taxon>Bryopsida</taxon>
        <taxon>Dicranidae</taxon>
        <taxon>Pseudoditrichales</taxon>
        <taxon>Ditrichaceae</taxon>
        <taxon>Ceratodon</taxon>
    </lineage>
</organism>